<dbReference type="Proteomes" id="UP001160148">
    <property type="component" value="Unassembled WGS sequence"/>
</dbReference>
<name>A0AAV0X117_9HEMI</name>
<dbReference type="EMBL" id="CARXXK010000003">
    <property type="protein sequence ID" value="CAI6361466.1"/>
    <property type="molecule type" value="Genomic_DNA"/>
</dbReference>
<evidence type="ECO:0000313" key="1">
    <source>
        <dbReference type="EMBL" id="CAI6361466.1"/>
    </source>
</evidence>
<organism evidence="1 2">
    <name type="scientific">Macrosiphum euphorbiae</name>
    <name type="common">potato aphid</name>
    <dbReference type="NCBI Taxonomy" id="13131"/>
    <lineage>
        <taxon>Eukaryota</taxon>
        <taxon>Metazoa</taxon>
        <taxon>Ecdysozoa</taxon>
        <taxon>Arthropoda</taxon>
        <taxon>Hexapoda</taxon>
        <taxon>Insecta</taxon>
        <taxon>Pterygota</taxon>
        <taxon>Neoptera</taxon>
        <taxon>Paraneoptera</taxon>
        <taxon>Hemiptera</taxon>
        <taxon>Sternorrhyncha</taxon>
        <taxon>Aphidomorpha</taxon>
        <taxon>Aphidoidea</taxon>
        <taxon>Aphididae</taxon>
        <taxon>Macrosiphini</taxon>
        <taxon>Macrosiphum</taxon>
    </lineage>
</organism>
<reference evidence="1 2" key="1">
    <citation type="submission" date="2023-01" db="EMBL/GenBank/DDBJ databases">
        <authorList>
            <person name="Whitehead M."/>
        </authorList>
    </citation>
    <scope>NUCLEOTIDE SEQUENCE [LARGE SCALE GENOMIC DNA]</scope>
</reference>
<keyword evidence="2" id="KW-1185">Reference proteome</keyword>
<gene>
    <name evidence="1" type="ORF">MEUPH1_LOCUS16642</name>
</gene>
<protein>
    <submittedName>
        <fullName evidence="1">Uncharacterized protein</fullName>
    </submittedName>
</protein>
<dbReference type="AlphaFoldDB" id="A0AAV0X117"/>
<sequence>MNTEQVSKEIKDRLNKVCNLLKEIEDILCKANNDVQSSECNYSYICVCGKQSIPEIIETLSNHCKDDDSRKCEKMQQLHVECSEKLAKCKDLGREKMYSDVNDISPCCRGNNKQNHEKNNTNDLCCNISNKQFDNNTRYNECAHEKFTNKIKDINQKVTLYFDEKNKNKPNTPIRSTIKSKKTSRFCSN</sequence>
<accession>A0AAV0X117</accession>
<comment type="caution">
    <text evidence="1">The sequence shown here is derived from an EMBL/GenBank/DDBJ whole genome shotgun (WGS) entry which is preliminary data.</text>
</comment>
<proteinExistence type="predicted"/>
<evidence type="ECO:0000313" key="2">
    <source>
        <dbReference type="Proteomes" id="UP001160148"/>
    </source>
</evidence>